<dbReference type="InterPro" id="IPR018392">
    <property type="entry name" value="LysM"/>
</dbReference>
<protein>
    <recommendedName>
        <fullName evidence="1">LysM domain-containing protein</fullName>
    </recommendedName>
</protein>
<evidence type="ECO:0000259" key="1">
    <source>
        <dbReference type="PROSITE" id="PS51782"/>
    </source>
</evidence>
<reference evidence="2" key="1">
    <citation type="submission" date="2018-05" db="EMBL/GenBank/DDBJ databases">
        <authorList>
            <person name="Lanie J.A."/>
            <person name="Ng W.-L."/>
            <person name="Kazmierczak K.M."/>
            <person name="Andrzejewski T.M."/>
            <person name="Davidsen T.M."/>
            <person name="Wayne K.J."/>
            <person name="Tettelin H."/>
            <person name="Glass J.I."/>
            <person name="Rusch D."/>
            <person name="Podicherti R."/>
            <person name="Tsui H.-C.T."/>
            <person name="Winkler M.E."/>
        </authorList>
    </citation>
    <scope>NUCLEOTIDE SEQUENCE</scope>
</reference>
<evidence type="ECO:0000313" key="2">
    <source>
        <dbReference type="EMBL" id="SVE44169.1"/>
    </source>
</evidence>
<dbReference type="CDD" id="cd00118">
    <property type="entry name" value="LysM"/>
    <property type="match status" value="1"/>
</dbReference>
<organism evidence="2">
    <name type="scientific">marine metagenome</name>
    <dbReference type="NCBI Taxonomy" id="408172"/>
    <lineage>
        <taxon>unclassified sequences</taxon>
        <taxon>metagenomes</taxon>
        <taxon>ecological metagenomes</taxon>
    </lineage>
</organism>
<accession>A0A383DIL1</accession>
<proteinExistence type="predicted"/>
<feature type="domain" description="LysM" evidence="1">
    <location>
        <begin position="1"/>
        <end position="37"/>
    </location>
</feature>
<dbReference type="EMBL" id="UINC01217533">
    <property type="protein sequence ID" value="SVE44169.1"/>
    <property type="molecule type" value="Genomic_DNA"/>
</dbReference>
<dbReference type="AlphaFoldDB" id="A0A383DIL1"/>
<dbReference type="InterPro" id="IPR036779">
    <property type="entry name" value="LysM_dom_sf"/>
</dbReference>
<dbReference type="SUPFAM" id="SSF54106">
    <property type="entry name" value="LysM domain"/>
    <property type="match status" value="1"/>
</dbReference>
<sequence>DNLSVIASKYNVKVIDIRSWNNLDEDHVLQPGEKLSIIINVVNSNLS</sequence>
<dbReference type="Pfam" id="PF01476">
    <property type="entry name" value="LysM"/>
    <property type="match status" value="1"/>
</dbReference>
<dbReference type="PROSITE" id="PS51782">
    <property type="entry name" value="LYSM"/>
    <property type="match status" value="1"/>
</dbReference>
<dbReference type="Gene3D" id="3.10.350.10">
    <property type="entry name" value="LysM domain"/>
    <property type="match status" value="1"/>
</dbReference>
<gene>
    <name evidence="2" type="ORF">METZ01_LOCUS497023</name>
</gene>
<feature type="non-terminal residue" evidence="2">
    <location>
        <position position="1"/>
    </location>
</feature>
<name>A0A383DIL1_9ZZZZ</name>